<feature type="compositionally biased region" description="Polar residues" evidence="1">
    <location>
        <begin position="150"/>
        <end position="161"/>
    </location>
</feature>
<feature type="compositionally biased region" description="Low complexity" evidence="1">
    <location>
        <begin position="29"/>
        <end position="43"/>
    </location>
</feature>
<feature type="compositionally biased region" description="Low complexity" evidence="1">
    <location>
        <begin position="173"/>
        <end position="183"/>
    </location>
</feature>
<feature type="region of interest" description="Disordered" evidence="1">
    <location>
        <begin position="216"/>
        <end position="320"/>
    </location>
</feature>
<dbReference type="Proteomes" id="UP000799324">
    <property type="component" value="Unassembled WGS sequence"/>
</dbReference>
<feature type="compositionally biased region" description="Polar residues" evidence="1">
    <location>
        <begin position="242"/>
        <end position="251"/>
    </location>
</feature>
<feature type="compositionally biased region" description="Gly residues" evidence="1">
    <location>
        <begin position="857"/>
        <end position="873"/>
    </location>
</feature>
<name>A0A6A6SPG4_9PLEO</name>
<feature type="compositionally biased region" description="Low complexity" evidence="1">
    <location>
        <begin position="921"/>
        <end position="932"/>
    </location>
</feature>
<dbReference type="AlphaFoldDB" id="A0A6A6SPG4"/>
<feature type="region of interest" description="Disordered" evidence="1">
    <location>
        <begin position="831"/>
        <end position="877"/>
    </location>
</feature>
<feature type="compositionally biased region" description="Pro residues" evidence="1">
    <location>
        <begin position="275"/>
        <end position="285"/>
    </location>
</feature>
<proteinExistence type="predicted"/>
<gene>
    <name evidence="2" type="ORF">K491DRAFT_722505</name>
</gene>
<feature type="compositionally biased region" description="Pro residues" evidence="1">
    <location>
        <begin position="44"/>
        <end position="59"/>
    </location>
</feature>
<organism evidence="2 3">
    <name type="scientific">Lophiostoma macrostomum CBS 122681</name>
    <dbReference type="NCBI Taxonomy" id="1314788"/>
    <lineage>
        <taxon>Eukaryota</taxon>
        <taxon>Fungi</taxon>
        <taxon>Dikarya</taxon>
        <taxon>Ascomycota</taxon>
        <taxon>Pezizomycotina</taxon>
        <taxon>Dothideomycetes</taxon>
        <taxon>Pleosporomycetidae</taxon>
        <taxon>Pleosporales</taxon>
        <taxon>Lophiostomataceae</taxon>
        <taxon>Lophiostoma</taxon>
    </lineage>
</organism>
<reference evidence="2" key="1">
    <citation type="journal article" date="2020" name="Stud. Mycol.">
        <title>101 Dothideomycetes genomes: a test case for predicting lifestyles and emergence of pathogens.</title>
        <authorList>
            <person name="Haridas S."/>
            <person name="Albert R."/>
            <person name="Binder M."/>
            <person name="Bloem J."/>
            <person name="Labutti K."/>
            <person name="Salamov A."/>
            <person name="Andreopoulos B."/>
            <person name="Baker S."/>
            <person name="Barry K."/>
            <person name="Bills G."/>
            <person name="Bluhm B."/>
            <person name="Cannon C."/>
            <person name="Castanera R."/>
            <person name="Culley D."/>
            <person name="Daum C."/>
            <person name="Ezra D."/>
            <person name="Gonzalez J."/>
            <person name="Henrissat B."/>
            <person name="Kuo A."/>
            <person name="Liang C."/>
            <person name="Lipzen A."/>
            <person name="Lutzoni F."/>
            <person name="Magnuson J."/>
            <person name="Mondo S."/>
            <person name="Nolan M."/>
            <person name="Ohm R."/>
            <person name="Pangilinan J."/>
            <person name="Park H.-J."/>
            <person name="Ramirez L."/>
            <person name="Alfaro M."/>
            <person name="Sun H."/>
            <person name="Tritt A."/>
            <person name="Yoshinaga Y."/>
            <person name="Zwiers L.-H."/>
            <person name="Turgeon B."/>
            <person name="Goodwin S."/>
            <person name="Spatafora J."/>
            <person name="Crous P."/>
            <person name="Grigoriev I."/>
        </authorList>
    </citation>
    <scope>NUCLEOTIDE SEQUENCE</scope>
    <source>
        <strain evidence="2">CBS 122681</strain>
    </source>
</reference>
<accession>A0A6A6SPG4</accession>
<feature type="compositionally biased region" description="Polar residues" evidence="1">
    <location>
        <begin position="309"/>
        <end position="320"/>
    </location>
</feature>
<dbReference type="PANTHER" id="PTHR24216:SF65">
    <property type="entry name" value="PAXILLIN-LIKE PROTEIN 1"/>
    <property type="match status" value="1"/>
</dbReference>
<feature type="region of interest" description="Disordered" evidence="1">
    <location>
        <begin position="449"/>
        <end position="523"/>
    </location>
</feature>
<feature type="compositionally biased region" description="Low complexity" evidence="1">
    <location>
        <begin position="714"/>
        <end position="727"/>
    </location>
</feature>
<feature type="region of interest" description="Disordered" evidence="1">
    <location>
        <begin position="909"/>
        <end position="1064"/>
    </location>
</feature>
<feature type="compositionally biased region" description="Low complexity" evidence="1">
    <location>
        <begin position="844"/>
        <end position="856"/>
    </location>
</feature>
<keyword evidence="3" id="KW-1185">Reference proteome</keyword>
<evidence type="ECO:0000313" key="2">
    <source>
        <dbReference type="EMBL" id="KAF2648503.1"/>
    </source>
</evidence>
<feature type="compositionally biased region" description="Gly residues" evidence="1">
    <location>
        <begin position="1023"/>
        <end position="1033"/>
    </location>
</feature>
<feature type="region of interest" description="Disordered" evidence="1">
    <location>
        <begin position="147"/>
        <end position="197"/>
    </location>
</feature>
<sequence>MRPLSGTSSLDSDPFRYSQFLLPSPIPSPLFSTPSSSSAHSPVSGPPPSNPPPPVPPLPSSVVELKIPRHRSLSKEPDPFAQPLLDEIHAILNETASIAPGPSITPVIDPLIEQRVKKRVSGLWDFANSSAEQATKDAERLAIADDQVSRIGNESQDSYFTLQPPKIRSDMQSSDSSESPSPDSEGRGLPPAPSPGVATIARALQLGLRGGYGTPPVAINASDNNMATSPDSLRHRSYAESGVSSIDTVYSSDDFDSYEPSAMTEEDRRENARRPPLPSKSPLRPPTEIAGSTASASTVRHERSLGGESPSTTYWEPSSHFSYNPSYGADQNSSSEMSYDDYHNALRSTSDVKVSIHSLSEDDRQRLKAMTDDHLSQQPSLDLSRKNTVSGDRKCLAIYHRGEEVATTGENARRAETLTKDADSPLYGHAYVEGIGQQEYREDIKKNDAVGYQPHSPRYATERPHPASPPQLSANPSLRRPPQRSRLAHLQQLSPSHALKPSGRPDTADLIGPNKTLRDQAPRPYEELEDYGRELQFQSHNRAAEYLDARAGGPSQWQDPEVATTIYPSSFNFRSSVVTDDLALTQILEREHSPHATRAQPNELTAIRESGVTAGRSTATEAEDVRVGIKARFDRTMIDYIEHDRPMRREILKDKDMHYAEKQMRLRGLDDDLKKKVMLARDATGYDFVDNETAIREAIHLRRSLAFPAPDPSQPRSASSHLSSSYSTPRKLQKATIALRFLGRLGKVALSVPTDPALKSSSKSHPDADEELKHLKQLYPTILFKAPSAERTGSDVSRSKSAKKVPHPWTRFAYQDPVRANQSDDWVCRGLEGDMPSPQPQIPAPAMSRSPSAAQGSGSGTGSGTGTGTGKYAGKGKEPVRYELFPPLKPRPKTPVYATSAAPTMWPDIDLGDLGLEQTDPALSRSPPRASPHTSPNQRHARIIPRSPISPISPMAPISPISPLSPLSPVREKVKAEDKEGLRGKGKGKGSVKGKEVPVLSPYVFNNKRSERVGKMSPTSPGSGTGGGVGLRGGYWEREREGELELDSAAGSSPRTVVTAWPEI</sequence>
<dbReference type="EMBL" id="MU004535">
    <property type="protein sequence ID" value="KAF2648503.1"/>
    <property type="molecule type" value="Genomic_DNA"/>
</dbReference>
<feature type="compositionally biased region" description="Polar residues" evidence="1">
    <location>
        <begin position="221"/>
        <end position="231"/>
    </location>
</feature>
<feature type="compositionally biased region" description="Basic and acidic residues" evidence="1">
    <location>
        <begin position="970"/>
        <end position="983"/>
    </location>
</feature>
<feature type="compositionally biased region" description="Low complexity" evidence="1">
    <location>
        <begin position="944"/>
        <end position="969"/>
    </location>
</feature>
<dbReference type="PANTHER" id="PTHR24216">
    <property type="entry name" value="PAXILLIN-RELATED"/>
    <property type="match status" value="1"/>
</dbReference>
<feature type="region of interest" description="Disordered" evidence="1">
    <location>
        <begin position="707"/>
        <end position="727"/>
    </location>
</feature>
<protein>
    <submittedName>
        <fullName evidence="2">Uncharacterized protein</fullName>
    </submittedName>
</protein>
<feature type="region of interest" description="Disordered" evidence="1">
    <location>
        <begin position="28"/>
        <end position="61"/>
    </location>
</feature>
<evidence type="ECO:0000313" key="3">
    <source>
        <dbReference type="Proteomes" id="UP000799324"/>
    </source>
</evidence>
<evidence type="ECO:0000256" key="1">
    <source>
        <dbReference type="SAM" id="MobiDB-lite"/>
    </source>
</evidence>